<dbReference type="EMBL" id="HE573026">
    <property type="protein sequence ID" value="CCC51286.1"/>
    <property type="molecule type" value="Genomic_DNA"/>
</dbReference>
<organism evidence="1">
    <name type="scientific">Trypanosoma vivax (strain Y486)</name>
    <dbReference type="NCBI Taxonomy" id="1055687"/>
    <lineage>
        <taxon>Eukaryota</taxon>
        <taxon>Discoba</taxon>
        <taxon>Euglenozoa</taxon>
        <taxon>Kinetoplastea</taxon>
        <taxon>Metakinetoplastina</taxon>
        <taxon>Trypanosomatida</taxon>
        <taxon>Trypanosomatidae</taxon>
        <taxon>Trypanosoma</taxon>
        <taxon>Duttonella</taxon>
    </lineage>
</organism>
<reference evidence="1" key="1">
    <citation type="journal article" date="2012" name="Proc. Natl. Acad. Sci. U.S.A.">
        <title>Antigenic diversity is generated by distinct evolutionary mechanisms in African trypanosome species.</title>
        <authorList>
            <person name="Jackson A.P."/>
            <person name="Berry A."/>
            <person name="Aslett M."/>
            <person name="Allison H.C."/>
            <person name="Burton P."/>
            <person name="Vavrova-Anderson J."/>
            <person name="Brown R."/>
            <person name="Browne H."/>
            <person name="Corton N."/>
            <person name="Hauser H."/>
            <person name="Gamble J."/>
            <person name="Gilderthorp R."/>
            <person name="Marcello L."/>
            <person name="McQuillan J."/>
            <person name="Otto T.D."/>
            <person name="Quail M.A."/>
            <person name="Sanders M.J."/>
            <person name="van Tonder A."/>
            <person name="Ginger M.L."/>
            <person name="Field M.C."/>
            <person name="Barry J.D."/>
            <person name="Hertz-Fowler C."/>
            <person name="Berriman M."/>
        </authorList>
    </citation>
    <scope>NUCLEOTIDE SEQUENCE</scope>
    <source>
        <strain evidence="1">Y486</strain>
    </source>
</reference>
<dbReference type="AlphaFoldDB" id="G0U5Y5"/>
<proteinExistence type="predicted"/>
<name>G0U5Y5_TRYVY</name>
<protein>
    <submittedName>
        <fullName evidence="1">Uncharacterized protein</fullName>
    </submittedName>
</protein>
<sequence length="100" mass="11203">MTVAVLKSDSVSVALPLRTGLLHCSPTSLLPVAPFNFQPPLTRSPLPFHSLYVYSHTRHSVTTHKETTLPRLAPSRNLLYFETHICRTSLRRIGHADSSR</sequence>
<accession>G0U5Y5</accession>
<evidence type="ECO:0000313" key="1">
    <source>
        <dbReference type="EMBL" id="CCC51286.1"/>
    </source>
</evidence>
<gene>
    <name evidence="1" type="ORF">TVY486_1003390</name>
</gene>